<evidence type="ECO:0000313" key="5">
    <source>
        <dbReference type="Proteomes" id="UP000246077"/>
    </source>
</evidence>
<dbReference type="SUPFAM" id="SSF53850">
    <property type="entry name" value="Periplasmic binding protein-like II"/>
    <property type="match status" value="1"/>
</dbReference>
<sequence>MTVKSALLGFAAAALMATGLAGAAEARDQIRIVGSSTVFPFTTAVAETFGKAGTFKAPIVESTGTGGGLKLFCAGVGANYADIANASRRIKRSEIDACQSNGIQDIIELTVGYDGIVLANSKKAPTFALTIEQIWKALSAKVVVNGAVVDNPYKSWSDIDPKLPAEKIEVLGPPPTSGTRDAFNELVMDHGCAKIAENKGLIAGKDCQKIREDGAFVEAGENDNLIVQKLVANPNALGIFGYSYLEENTDKIQGATVNGNAPTYENVQSGKYPVSRELYIYVKKYQIGEIPGIVEFLNEYFSDRSIAASGYLENKGLILLSPERLAQQREIVKNLTPIDTSAF</sequence>
<dbReference type="Proteomes" id="UP000246077">
    <property type="component" value="Unassembled WGS sequence"/>
</dbReference>
<feature type="signal peptide" evidence="2">
    <location>
        <begin position="1"/>
        <end position="23"/>
    </location>
</feature>
<dbReference type="Pfam" id="PF12849">
    <property type="entry name" value="PBP_like_2"/>
    <property type="match status" value="1"/>
</dbReference>
<keyword evidence="1 2" id="KW-0732">Signal</keyword>
<dbReference type="CDD" id="cd13654">
    <property type="entry name" value="PBP2_phosphate_like_2"/>
    <property type="match status" value="1"/>
</dbReference>
<dbReference type="PANTHER" id="PTHR30570">
    <property type="entry name" value="PERIPLASMIC PHOSPHATE BINDING COMPONENT OF PHOSPHATE ABC TRANSPORTER"/>
    <property type="match status" value="1"/>
</dbReference>
<evidence type="ECO:0000256" key="1">
    <source>
        <dbReference type="ARBA" id="ARBA00022729"/>
    </source>
</evidence>
<dbReference type="PANTHER" id="PTHR30570:SF1">
    <property type="entry name" value="PHOSPHATE-BINDING PROTEIN PSTS"/>
    <property type="match status" value="1"/>
</dbReference>
<feature type="domain" description="PBP" evidence="3">
    <location>
        <begin position="23"/>
        <end position="304"/>
    </location>
</feature>
<accession>A0A317E400</accession>
<dbReference type="EMBL" id="QGLF01000002">
    <property type="protein sequence ID" value="PWR21767.1"/>
    <property type="molecule type" value="Genomic_DNA"/>
</dbReference>
<name>A0A317E400_9PROT</name>
<dbReference type="AlphaFoldDB" id="A0A317E400"/>
<proteinExistence type="predicted"/>
<gene>
    <name evidence="4" type="ORF">DKG75_07195</name>
</gene>
<dbReference type="InterPro" id="IPR024370">
    <property type="entry name" value="PBP_domain"/>
</dbReference>
<dbReference type="Gene3D" id="3.40.190.10">
    <property type="entry name" value="Periplasmic binding protein-like II"/>
    <property type="match status" value="2"/>
</dbReference>
<comment type="caution">
    <text evidence="4">The sequence shown here is derived from an EMBL/GenBank/DDBJ whole genome shotgun (WGS) entry which is preliminary data.</text>
</comment>
<dbReference type="OrthoDB" id="9790048at2"/>
<reference evidence="5" key="1">
    <citation type="submission" date="2018-05" db="EMBL/GenBank/DDBJ databases">
        <title>Zavarzinia sp. HR-AS.</title>
        <authorList>
            <person name="Lee Y."/>
            <person name="Jeon C.O."/>
        </authorList>
    </citation>
    <scope>NUCLEOTIDE SEQUENCE [LARGE SCALE GENOMIC DNA]</scope>
    <source>
        <strain evidence="5">DSM 1231</strain>
    </source>
</reference>
<dbReference type="RefSeq" id="WP_109920412.1">
    <property type="nucleotide sequence ID" value="NZ_QGLF01000002.1"/>
</dbReference>
<dbReference type="InterPro" id="IPR050811">
    <property type="entry name" value="Phosphate_ABC_transporter"/>
</dbReference>
<evidence type="ECO:0000256" key="2">
    <source>
        <dbReference type="SAM" id="SignalP"/>
    </source>
</evidence>
<organism evidence="4 5">
    <name type="scientific">Zavarzinia compransoris</name>
    <dbReference type="NCBI Taxonomy" id="1264899"/>
    <lineage>
        <taxon>Bacteria</taxon>
        <taxon>Pseudomonadati</taxon>
        <taxon>Pseudomonadota</taxon>
        <taxon>Alphaproteobacteria</taxon>
        <taxon>Rhodospirillales</taxon>
        <taxon>Zavarziniaceae</taxon>
        <taxon>Zavarzinia</taxon>
    </lineage>
</organism>
<feature type="chain" id="PRO_5016351657" evidence="2">
    <location>
        <begin position="24"/>
        <end position="343"/>
    </location>
</feature>
<protein>
    <submittedName>
        <fullName evidence="4">Phosphate ABC transporter substrate-binding protein</fullName>
    </submittedName>
</protein>
<evidence type="ECO:0000313" key="4">
    <source>
        <dbReference type="EMBL" id="PWR21767.1"/>
    </source>
</evidence>
<evidence type="ECO:0000259" key="3">
    <source>
        <dbReference type="Pfam" id="PF12849"/>
    </source>
</evidence>
<keyword evidence="5" id="KW-1185">Reference proteome</keyword>